<proteinExistence type="predicted"/>
<evidence type="ECO:0000313" key="3">
    <source>
        <dbReference type="EMBL" id="PWN04601.1"/>
    </source>
</evidence>
<evidence type="ECO:0000313" key="4">
    <source>
        <dbReference type="Proteomes" id="UP000245507"/>
    </source>
</evidence>
<feature type="transmembrane region" description="Helical" evidence="2">
    <location>
        <begin position="36"/>
        <end position="57"/>
    </location>
</feature>
<protein>
    <submittedName>
        <fullName evidence="3">Uncharacterized protein</fullName>
    </submittedName>
</protein>
<keyword evidence="2" id="KW-1133">Transmembrane helix</keyword>
<dbReference type="EMBL" id="QGDD01000001">
    <property type="protein sequence ID" value="PWN04601.1"/>
    <property type="molecule type" value="Genomic_DNA"/>
</dbReference>
<reference evidence="3 4" key="1">
    <citation type="submission" date="2018-05" db="EMBL/GenBank/DDBJ databases">
        <title>Nocardioides silvaticus genome.</title>
        <authorList>
            <person name="Li C."/>
            <person name="Wang G."/>
        </authorList>
    </citation>
    <scope>NUCLEOTIDE SEQUENCE [LARGE SCALE GENOMIC DNA]</scope>
    <source>
        <strain evidence="3 4">CCTCC AB 2018079</strain>
    </source>
</reference>
<evidence type="ECO:0000256" key="1">
    <source>
        <dbReference type="SAM" id="MobiDB-lite"/>
    </source>
</evidence>
<dbReference type="AlphaFoldDB" id="A0A316TLT2"/>
<accession>A0A316TLT2</accession>
<name>A0A316TLT2_9ACTN</name>
<organism evidence="3 4">
    <name type="scientific">Nocardioides silvaticus</name>
    <dbReference type="NCBI Taxonomy" id="2201891"/>
    <lineage>
        <taxon>Bacteria</taxon>
        <taxon>Bacillati</taxon>
        <taxon>Actinomycetota</taxon>
        <taxon>Actinomycetes</taxon>
        <taxon>Propionibacteriales</taxon>
        <taxon>Nocardioidaceae</taxon>
        <taxon>Nocardioides</taxon>
    </lineage>
</organism>
<sequence length="140" mass="15593">MTRRWVPWRRRTKGVGDAWDLVPSIPAGGADPISGIIALVFLVIFAPVILLALVLTIVAAVEFAVILLLIPVVALGRVFFGRHWIVEVRRGFEPYYEMHAGDWQQSRDRIRRITESISRGDLPPRTLGEGAEPADPSVVE</sequence>
<feature type="transmembrane region" description="Helical" evidence="2">
    <location>
        <begin position="63"/>
        <end position="80"/>
    </location>
</feature>
<keyword evidence="2" id="KW-0812">Transmembrane</keyword>
<comment type="caution">
    <text evidence="3">The sequence shown here is derived from an EMBL/GenBank/DDBJ whole genome shotgun (WGS) entry which is preliminary data.</text>
</comment>
<feature type="region of interest" description="Disordered" evidence="1">
    <location>
        <begin position="119"/>
        <end position="140"/>
    </location>
</feature>
<keyword evidence="4" id="KW-1185">Reference proteome</keyword>
<dbReference type="Proteomes" id="UP000245507">
    <property type="component" value="Unassembled WGS sequence"/>
</dbReference>
<gene>
    <name evidence="3" type="ORF">DJ010_02955</name>
</gene>
<keyword evidence="2" id="KW-0472">Membrane</keyword>
<evidence type="ECO:0000256" key="2">
    <source>
        <dbReference type="SAM" id="Phobius"/>
    </source>
</evidence>